<dbReference type="AlphaFoldDB" id="A0A921LNJ8"/>
<dbReference type="Gene3D" id="3.60.15.10">
    <property type="entry name" value="Ribonuclease Z/Hydroxyacylglutathione hydrolase-like"/>
    <property type="match status" value="1"/>
</dbReference>
<dbReference type="InterPro" id="IPR050855">
    <property type="entry name" value="NDM-1-like"/>
</dbReference>
<comment type="caution">
    <text evidence="2">The sequence shown here is derived from an EMBL/GenBank/DDBJ whole genome shotgun (WGS) entry which is preliminary data.</text>
</comment>
<accession>A0A921LNJ8</accession>
<proteinExistence type="predicted"/>
<dbReference type="PANTHER" id="PTHR42951">
    <property type="entry name" value="METALLO-BETA-LACTAMASE DOMAIN-CONTAINING"/>
    <property type="match status" value="1"/>
</dbReference>
<evidence type="ECO:0000313" key="3">
    <source>
        <dbReference type="Proteomes" id="UP000782880"/>
    </source>
</evidence>
<reference evidence="2" key="1">
    <citation type="journal article" date="2021" name="PeerJ">
        <title>Extensive microbial diversity within the chicken gut microbiome revealed by metagenomics and culture.</title>
        <authorList>
            <person name="Gilroy R."/>
            <person name="Ravi A."/>
            <person name="Getino M."/>
            <person name="Pursley I."/>
            <person name="Horton D.L."/>
            <person name="Alikhan N.F."/>
            <person name="Baker D."/>
            <person name="Gharbi K."/>
            <person name="Hall N."/>
            <person name="Watson M."/>
            <person name="Adriaenssens E.M."/>
            <person name="Foster-Nyarko E."/>
            <person name="Jarju S."/>
            <person name="Secka A."/>
            <person name="Antonio M."/>
            <person name="Oren A."/>
            <person name="Chaudhuri R.R."/>
            <person name="La Ragione R."/>
            <person name="Hildebrand F."/>
            <person name="Pallen M.J."/>
        </authorList>
    </citation>
    <scope>NUCLEOTIDE SEQUENCE</scope>
    <source>
        <strain evidence="2">ChiBcec21-2208</strain>
    </source>
</reference>
<dbReference type="Pfam" id="PF00753">
    <property type="entry name" value="Lactamase_B"/>
    <property type="match status" value="1"/>
</dbReference>
<organism evidence="2 3">
    <name type="scientific">Subdoligranulum variabile</name>
    <dbReference type="NCBI Taxonomy" id="214851"/>
    <lineage>
        <taxon>Bacteria</taxon>
        <taxon>Bacillati</taxon>
        <taxon>Bacillota</taxon>
        <taxon>Clostridia</taxon>
        <taxon>Eubacteriales</taxon>
        <taxon>Oscillospiraceae</taxon>
        <taxon>Subdoligranulum</taxon>
    </lineage>
</organism>
<reference evidence="2" key="2">
    <citation type="submission" date="2021-09" db="EMBL/GenBank/DDBJ databases">
        <authorList>
            <person name="Gilroy R."/>
        </authorList>
    </citation>
    <scope>NUCLEOTIDE SEQUENCE</scope>
    <source>
        <strain evidence="2">ChiBcec21-2208</strain>
    </source>
</reference>
<evidence type="ECO:0000313" key="2">
    <source>
        <dbReference type="EMBL" id="HJG28164.1"/>
    </source>
</evidence>
<dbReference type="EMBL" id="DYVE01000153">
    <property type="protein sequence ID" value="HJG28164.1"/>
    <property type="molecule type" value="Genomic_DNA"/>
</dbReference>
<dbReference type="Proteomes" id="UP000782880">
    <property type="component" value="Unassembled WGS sequence"/>
</dbReference>
<feature type="non-terminal residue" evidence="2">
    <location>
        <position position="197"/>
    </location>
</feature>
<dbReference type="SUPFAM" id="SSF56281">
    <property type="entry name" value="Metallo-hydrolase/oxidoreductase"/>
    <property type="match status" value="1"/>
</dbReference>
<protein>
    <submittedName>
        <fullName evidence="2">MBL fold metallo-hydrolase</fullName>
    </submittedName>
</protein>
<name>A0A921LNJ8_9FIRM</name>
<dbReference type="InterPro" id="IPR001279">
    <property type="entry name" value="Metallo-B-lactamas"/>
</dbReference>
<dbReference type="PANTHER" id="PTHR42951:SF22">
    <property type="entry name" value="METALLO BETA-LACTAMASE SUPERFAMILY LIPOPROTEIN"/>
    <property type="match status" value="1"/>
</dbReference>
<feature type="domain" description="Metallo-beta-lactamase" evidence="1">
    <location>
        <begin position="24"/>
        <end position="197"/>
    </location>
</feature>
<gene>
    <name evidence="2" type="ORF">K8V20_05920</name>
</gene>
<evidence type="ECO:0000259" key="1">
    <source>
        <dbReference type="SMART" id="SM00849"/>
    </source>
</evidence>
<dbReference type="SMART" id="SM00849">
    <property type="entry name" value="Lactamase_B"/>
    <property type="match status" value="1"/>
</dbReference>
<dbReference type="InterPro" id="IPR036866">
    <property type="entry name" value="RibonucZ/Hydroxyglut_hydro"/>
</dbReference>
<sequence>MNGTPLNRVEQLAPDLWMITETDSVHCYLLLGQQKALLFDIGYGYEDIMPLIRQITDLPVMLVISHGDPDHGLGSNHFSDVWLHPLDYGKLLCNDTTELRRRAYEYRVNKAPQFKPYIDAQTFLHTRISEHTRPHFLREDDRIDLGGKELEVIHTPGHSYGHIMLLEKQTGRLFSGDQLTEHNIWYFMSADEQAPFA</sequence>